<reference evidence="1" key="1">
    <citation type="journal article" date="2014" name="Front. Microbiol.">
        <title>High frequency of phylogenetically diverse reductive dehalogenase-homologous genes in deep subseafloor sedimentary metagenomes.</title>
        <authorList>
            <person name="Kawai M."/>
            <person name="Futagami T."/>
            <person name="Toyoda A."/>
            <person name="Takaki Y."/>
            <person name="Nishi S."/>
            <person name="Hori S."/>
            <person name="Arai W."/>
            <person name="Tsubouchi T."/>
            <person name="Morono Y."/>
            <person name="Uchiyama I."/>
            <person name="Ito T."/>
            <person name="Fujiyama A."/>
            <person name="Inagaki F."/>
            <person name="Takami H."/>
        </authorList>
    </citation>
    <scope>NUCLEOTIDE SEQUENCE</scope>
    <source>
        <strain evidence="1">Expedition CK06-06</strain>
    </source>
</reference>
<dbReference type="AlphaFoldDB" id="X1JFA4"/>
<evidence type="ECO:0000313" key="1">
    <source>
        <dbReference type="EMBL" id="GAH68443.1"/>
    </source>
</evidence>
<name>X1JFA4_9ZZZZ</name>
<comment type="caution">
    <text evidence="1">The sequence shown here is derived from an EMBL/GenBank/DDBJ whole genome shotgun (WGS) entry which is preliminary data.</text>
</comment>
<sequence length="37" mass="4462">MERLICIDPKEMKLDFLDTKLLHPEYNDGMRNWMAHG</sequence>
<organism evidence="1">
    <name type="scientific">marine sediment metagenome</name>
    <dbReference type="NCBI Taxonomy" id="412755"/>
    <lineage>
        <taxon>unclassified sequences</taxon>
        <taxon>metagenomes</taxon>
        <taxon>ecological metagenomes</taxon>
    </lineage>
</organism>
<protein>
    <submittedName>
        <fullName evidence="1">Uncharacterized protein</fullName>
    </submittedName>
</protein>
<accession>X1JFA4</accession>
<dbReference type="EMBL" id="BARU01026924">
    <property type="protein sequence ID" value="GAH68443.1"/>
    <property type="molecule type" value="Genomic_DNA"/>
</dbReference>
<feature type="non-terminal residue" evidence="1">
    <location>
        <position position="37"/>
    </location>
</feature>
<proteinExistence type="predicted"/>
<gene>
    <name evidence="1" type="ORF">S03H2_43201</name>
</gene>